<dbReference type="Proteomes" id="UP000663829">
    <property type="component" value="Unassembled WGS sequence"/>
</dbReference>
<protein>
    <submittedName>
        <fullName evidence="2">Uncharacterized protein</fullName>
    </submittedName>
</protein>
<dbReference type="Proteomes" id="UP000681722">
    <property type="component" value="Unassembled WGS sequence"/>
</dbReference>
<feature type="compositionally biased region" description="Basic and acidic residues" evidence="1">
    <location>
        <begin position="36"/>
        <end position="46"/>
    </location>
</feature>
<dbReference type="EMBL" id="CAJOBC010036939">
    <property type="protein sequence ID" value="CAF4121943.1"/>
    <property type="molecule type" value="Genomic_DNA"/>
</dbReference>
<organism evidence="2 4">
    <name type="scientific">Didymodactylos carnosus</name>
    <dbReference type="NCBI Taxonomy" id="1234261"/>
    <lineage>
        <taxon>Eukaryota</taxon>
        <taxon>Metazoa</taxon>
        <taxon>Spiralia</taxon>
        <taxon>Gnathifera</taxon>
        <taxon>Rotifera</taxon>
        <taxon>Eurotatoria</taxon>
        <taxon>Bdelloidea</taxon>
        <taxon>Philodinida</taxon>
        <taxon>Philodinidae</taxon>
        <taxon>Didymodactylos</taxon>
    </lineage>
</organism>
<proteinExistence type="predicted"/>
<dbReference type="AlphaFoldDB" id="A0A815DR25"/>
<keyword evidence="4" id="KW-1185">Reference proteome</keyword>
<gene>
    <name evidence="2" type="ORF">GPM918_LOCUS28468</name>
    <name evidence="3" type="ORF">SRO942_LOCUS28971</name>
</gene>
<reference evidence="2" key="1">
    <citation type="submission" date="2021-02" db="EMBL/GenBank/DDBJ databases">
        <authorList>
            <person name="Nowell W R."/>
        </authorList>
    </citation>
    <scope>NUCLEOTIDE SEQUENCE</scope>
</reference>
<evidence type="ECO:0000256" key="1">
    <source>
        <dbReference type="SAM" id="MobiDB-lite"/>
    </source>
</evidence>
<name>A0A815DR25_9BILA</name>
<dbReference type="EMBL" id="CAJNOQ010012435">
    <property type="protein sequence ID" value="CAF1299936.1"/>
    <property type="molecule type" value="Genomic_DNA"/>
</dbReference>
<evidence type="ECO:0000313" key="3">
    <source>
        <dbReference type="EMBL" id="CAF4121943.1"/>
    </source>
</evidence>
<evidence type="ECO:0000313" key="2">
    <source>
        <dbReference type="EMBL" id="CAF1299936.1"/>
    </source>
</evidence>
<sequence length="147" mass="17262">MSEPVIPKIYFNVVNQIKQDQTPTDRDYATSSSNKVYDDENKENPKKHSNLWSNKTEGYPYSSLDPKRQHTMDDHDFVLIEDLPLKKSKIARQNVSLDNNKSDLITTLKSFYNEIQEELNVIFGQLSEKQLFKIRRKRVKLRRTASV</sequence>
<feature type="region of interest" description="Disordered" evidence="1">
    <location>
        <begin position="20"/>
        <end position="67"/>
    </location>
</feature>
<evidence type="ECO:0000313" key="4">
    <source>
        <dbReference type="Proteomes" id="UP000663829"/>
    </source>
</evidence>
<accession>A0A815DR25</accession>
<comment type="caution">
    <text evidence="2">The sequence shown here is derived from an EMBL/GenBank/DDBJ whole genome shotgun (WGS) entry which is preliminary data.</text>
</comment>